<gene>
    <name evidence="2" type="ORF">GCM10011511_30810</name>
</gene>
<feature type="domain" description="Pyrrolo-quinoline quinone repeat" evidence="1">
    <location>
        <begin position="103"/>
        <end position="172"/>
    </location>
</feature>
<feature type="domain" description="Pyrrolo-quinoline quinone repeat" evidence="1">
    <location>
        <begin position="327"/>
        <end position="429"/>
    </location>
</feature>
<dbReference type="SUPFAM" id="SSF50998">
    <property type="entry name" value="Quinoprotein alcohol dehydrogenase-like"/>
    <property type="match status" value="3"/>
</dbReference>
<evidence type="ECO:0000313" key="3">
    <source>
        <dbReference type="Proteomes" id="UP000607559"/>
    </source>
</evidence>
<organism evidence="2 3">
    <name type="scientific">Puia dinghuensis</name>
    <dbReference type="NCBI Taxonomy" id="1792502"/>
    <lineage>
        <taxon>Bacteria</taxon>
        <taxon>Pseudomonadati</taxon>
        <taxon>Bacteroidota</taxon>
        <taxon>Chitinophagia</taxon>
        <taxon>Chitinophagales</taxon>
        <taxon>Chitinophagaceae</taxon>
        <taxon>Puia</taxon>
    </lineage>
</organism>
<dbReference type="Gene3D" id="2.60.40.2340">
    <property type="match status" value="1"/>
</dbReference>
<reference evidence="2" key="1">
    <citation type="journal article" date="2014" name="Int. J. Syst. Evol. Microbiol.">
        <title>Complete genome sequence of Corynebacterium casei LMG S-19264T (=DSM 44701T), isolated from a smear-ripened cheese.</title>
        <authorList>
            <consortium name="US DOE Joint Genome Institute (JGI-PGF)"/>
            <person name="Walter F."/>
            <person name="Albersmeier A."/>
            <person name="Kalinowski J."/>
            <person name="Ruckert C."/>
        </authorList>
    </citation>
    <scope>NUCLEOTIDE SEQUENCE</scope>
    <source>
        <strain evidence="2">CGMCC 1.15448</strain>
    </source>
</reference>
<dbReference type="InterPro" id="IPR011047">
    <property type="entry name" value="Quinoprotein_ADH-like_sf"/>
</dbReference>
<dbReference type="Proteomes" id="UP000607559">
    <property type="component" value="Unassembled WGS sequence"/>
</dbReference>
<feature type="domain" description="Pyrrolo-quinoline quinone repeat" evidence="1">
    <location>
        <begin position="207"/>
        <end position="308"/>
    </location>
</feature>
<dbReference type="Gene3D" id="2.130.10.10">
    <property type="entry name" value="YVTN repeat-like/Quinoprotein amine dehydrogenase"/>
    <property type="match status" value="1"/>
</dbReference>
<protein>
    <recommendedName>
        <fullName evidence="1">Pyrrolo-quinoline quinone repeat domain-containing protein</fullName>
    </recommendedName>
</protein>
<dbReference type="AlphaFoldDB" id="A0A8J2XTQ0"/>
<reference evidence="2" key="2">
    <citation type="submission" date="2020-09" db="EMBL/GenBank/DDBJ databases">
        <authorList>
            <person name="Sun Q."/>
            <person name="Zhou Y."/>
        </authorList>
    </citation>
    <scope>NUCLEOTIDE SEQUENCE</scope>
    <source>
        <strain evidence="2">CGMCC 1.15448</strain>
    </source>
</reference>
<dbReference type="InterPro" id="IPR018391">
    <property type="entry name" value="PQQ_b-propeller_rpt"/>
</dbReference>
<name>A0A8J2XTQ0_9BACT</name>
<proteinExistence type="predicted"/>
<evidence type="ECO:0000313" key="2">
    <source>
        <dbReference type="EMBL" id="GGB05300.1"/>
    </source>
</evidence>
<accession>A0A8J2XTQ0</accession>
<sequence length="456" mass="48473">MLACHKDHPAPVPPPPSSEKDITLFELKKADNPTVLTADVIGVFVNDTIQLNLPAQTPVTSLVPFITIIGKSVAPAAGSPQDFTSGVTYTVTADDGSTKTFKVVVNHKSALYVTDGTGKLTCLDPITSGVNWTYQCGTTSLSCPTAGNGMVFTTGYDGLYAVNANNGSLAWKMSFTALRDTFNIKSPGPAFPVPIFVNGTIYGSFADGTVRAVDAKTGTVKWSFTTNFPFHSGPTLYNSSLYVGGVDGYLYSIDANTGAQNWRFKGSGDPFIENPLVLNNIVYIGSQGAYFYAVQANSGNLVWDNTDYLANASPAAGNGIIYTAPENLIIATDPLTGTQKWYVDHDTVGPDYNGMSSPYVANGKVFVGSINGHVYAHDATNGHSLWSYNVGYYIFSSPVVANGRLYITDMYGHVIVLNTADGSSVWTSNVGQFASSICLIDSSGTTYHPAESGEQN</sequence>
<dbReference type="EMBL" id="BMJC01000003">
    <property type="protein sequence ID" value="GGB05300.1"/>
    <property type="molecule type" value="Genomic_DNA"/>
</dbReference>
<evidence type="ECO:0000259" key="1">
    <source>
        <dbReference type="Pfam" id="PF13360"/>
    </source>
</evidence>
<dbReference type="PANTHER" id="PTHR34512:SF30">
    <property type="entry name" value="OUTER MEMBRANE PROTEIN ASSEMBLY FACTOR BAMB"/>
    <property type="match status" value="1"/>
</dbReference>
<dbReference type="Gene3D" id="2.40.10.480">
    <property type="match status" value="2"/>
</dbReference>
<dbReference type="PANTHER" id="PTHR34512">
    <property type="entry name" value="CELL SURFACE PROTEIN"/>
    <property type="match status" value="1"/>
</dbReference>
<dbReference type="InterPro" id="IPR015943">
    <property type="entry name" value="WD40/YVTN_repeat-like_dom_sf"/>
</dbReference>
<keyword evidence="3" id="KW-1185">Reference proteome</keyword>
<dbReference type="SMART" id="SM00564">
    <property type="entry name" value="PQQ"/>
    <property type="match status" value="8"/>
</dbReference>
<comment type="caution">
    <text evidence="2">The sequence shown here is derived from an EMBL/GenBank/DDBJ whole genome shotgun (WGS) entry which is preliminary data.</text>
</comment>
<dbReference type="InterPro" id="IPR002372">
    <property type="entry name" value="PQQ_rpt_dom"/>
</dbReference>
<dbReference type="Pfam" id="PF13360">
    <property type="entry name" value="PQQ_2"/>
    <property type="match status" value="3"/>
</dbReference>